<comment type="caution">
    <text evidence="1">The sequence shown here is derived from an EMBL/GenBank/DDBJ whole genome shotgun (WGS) entry which is preliminary data.</text>
</comment>
<organism evidence="1 2">
    <name type="scientific">Tautonia sociabilis</name>
    <dbReference type="NCBI Taxonomy" id="2080755"/>
    <lineage>
        <taxon>Bacteria</taxon>
        <taxon>Pseudomonadati</taxon>
        <taxon>Planctomycetota</taxon>
        <taxon>Planctomycetia</taxon>
        <taxon>Isosphaerales</taxon>
        <taxon>Isosphaeraceae</taxon>
        <taxon>Tautonia</taxon>
    </lineage>
</organism>
<sequence>MTPHFDLDLSRRLFGLLDPDLVGLPPAFAARVHLHRRGWSTSQAIVAGGRKHIATASKDGQRIRCQAERPEAAWWQVLGSAVPEAFAGQQG</sequence>
<dbReference type="Proteomes" id="UP000280296">
    <property type="component" value="Unassembled WGS sequence"/>
</dbReference>
<evidence type="ECO:0000313" key="2">
    <source>
        <dbReference type="Proteomes" id="UP000280296"/>
    </source>
</evidence>
<dbReference type="EMBL" id="RYZH01000001">
    <property type="protein sequence ID" value="RUL89723.1"/>
    <property type="molecule type" value="Genomic_DNA"/>
</dbReference>
<keyword evidence="2" id="KW-1185">Reference proteome</keyword>
<proteinExistence type="predicted"/>
<evidence type="ECO:0000313" key="1">
    <source>
        <dbReference type="EMBL" id="RUL89723.1"/>
    </source>
</evidence>
<dbReference type="RefSeq" id="WP_126723398.1">
    <property type="nucleotide sequence ID" value="NZ_RYZH01000001.1"/>
</dbReference>
<dbReference type="OrthoDB" id="9952318at2"/>
<accession>A0A432MQE9</accession>
<name>A0A432MQE9_9BACT</name>
<reference evidence="1 2" key="2">
    <citation type="submission" date="2019-01" db="EMBL/GenBank/DDBJ databases">
        <title>Tautonia sociabilis, a novel thermotolerant planctomycete of Isosphaeraceae family, isolated from a 4000 m deep subterranean habitat.</title>
        <authorList>
            <person name="Kovaleva O.L."/>
            <person name="Elcheninov A.G."/>
            <person name="Van Heerden E."/>
            <person name="Toshchakov S.V."/>
            <person name="Novikov A."/>
            <person name="Bonch-Osmolovskaya E.A."/>
            <person name="Kublanov I.V."/>
        </authorList>
    </citation>
    <scope>NUCLEOTIDE SEQUENCE [LARGE SCALE GENOMIC DNA]</scope>
    <source>
        <strain evidence="1 2">GM2012</strain>
    </source>
</reference>
<protein>
    <submittedName>
        <fullName evidence="1">Uncharacterized protein</fullName>
    </submittedName>
</protein>
<gene>
    <name evidence="1" type="ORF">TsocGM_00730</name>
</gene>
<reference evidence="1 2" key="1">
    <citation type="submission" date="2018-12" db="EMBL/GenBank/DDBJ databases">
        <authorList>
            <person name="Toschakov S.V."/>
        </authorList>
    </citation>
    <scope>NUCLEOTIDE SEQUENCE [LARGE SCALE GENOMIC DNA]</scope>
    <source>
        <strain evidence="1 2">GM2012</strain>
    </source>
</reference>
<dbReference type="AlphaFoldDB" id="A0A432MQE9"/>